<dbReference type="AlphaFoldDB" id="A0A238LAU3"/>
<keyword evidence="1" id="KW-0732">Signal</keyword>
<sequence length="346" mass="37028">MKTSFMALCASVAIGFGSAALAQSANGLSGVSISPDGQSLLVTGESRVLYTLDPTTLEVRDRRWLPETASWMDHLPDGSAYLVRSDDRTIFAADAGSHEKLWEVENISGFSYAAASGKLLIYRNRSEETQFHIVDTATGAEGPMIALPELRAEAIALSDDGRFALGLTRSERTEDEPTEDAPDDLDDFAEEEFKQMHDGRMSAVIQIDVEAGTATGTPTYFTMSSADMVRMVAGVAVILDGRESALILPNGTVQMLDVGRPGGRTSHLSDDGLTMFLGDRRGLILRPLGGGEDTEIEVDAGDIPGDSEYPVAIDQGPDGTIYVGTDAYRIWAVAPDGSDLRAEPVM</sequence>
<dbReference type="Gene3D" id="2.130.10.10">
    <property type="entry name" value="YVTN repeat-like/Quinoprotein amine dehydrogenase"/>
    <property type="match status" value="1"/>
</dbReference>
<gene>
    <name evidence="2" type="ORF">LOM8899_00977</name>
</gene>
<name>A0A238LAU3_9RHOB</name>
<dbReference type="Proteomes" id="UP000201613">
    <property type="component" value="Unassembled WGS sequence"/>
</dbReference>
<reference evidence="2 3" key="1">
    <citation type="submission" date="2017-05" db="EMBL/GenBank/DDBJ databases">
        <authorList>
            <person name="Song R."/>
            <person name="Chenine A.L."/>
            <person name="Ruprecht R.M."/>
        </authorList>
    </citation>
    <scope>NUCLEOTIDE SEQUENCE [LARGE SCALE GENOMIC DNA]</scope>
    <source>
        <strain evidence="2 3">CECT 8899</strain>
    </source>
</reference>
<accession>A0A238LAU3</accession>
<feature type="chain" id="PRO_5012760026" description="Virginiamycin B lyase" evidence="1">
    <location>
        <begin position="23"/>
        <end position="346"/>
    </location>
</feature>
<feature type="signal peptide" evidence="1">
    <location>
        <begin position="1"/>
        <end position="22"/>
    </location>
</feature>
<dbReference type="SUPFAM" id="SSF82171">
    <property type="entry name" value="DPP6 N-terminal domain-like"/>
    <property type="match status" value="1"/>
</dbReference>
<organism evidence="2 3">
    <name type="scientific">Flavimaricola marinus</name>
    <dbReference type="NCBI Taxonomy" id="1819565"/>
    <lineage>
        <taxon>Bacteria</taxon>
        <taxon>Pseudomonadati</taxon>
        <taxon>Pseudomonadota</taxon>
        <taxon>Alphaproteobacteria</taxon>
        <taxon>Rhodobacterales</taxon>
        <taxon>Paracoccaceae</taxon>
        <taxon>Flavimaricola</taxon>
    </lineage>
</organism>
<proteinExistence type="predicted"/>
<evidence type="ECO:0008006" key="4">
    <source>
        <dbReference type="Google" id="ProtNLM"/>
    </source>
</evidence>
<evidence type="ECO:0000313" key="2">
    <source>
        <dbReference type="EMBL" id="SMY06847.1"/>
    </source>
</evidence>
<dbReference type="InterPro" id="IPR015943">
    <property type="entry name" value="WD40/YVTN_repeat-like_dom_sf"/>
</dbReference>
<evidence type="ECO:0000256" key="1">
    <source>
        <dbReference type="SAM" id="SignalP"/>
    </source>
</evidence>
<dbReference type="OrthoDB" id="7810522at2"/>
<keyword evidence="3" id="KW-1185">Reference proteome</keyword>
<protein>
    <recommendedName>
        <fullName evidence="4">Virginiamycin B lyase</fullName>
    </recommendedName>
</protein>
<dbReference type="RefSeq" id="WP_133064977.1">
    <property type="nucleotide sequence ID" value="NZ_FXZK01000001.1"/>
</dbReference>
<evidence type="ECO:0000313" key="3">
    <source>
        <dbReference type="Proteomes" id="UP000201613"/>
    </source>
</evidence>
<dbReference type="EMBL" id="FXZK01000001">
    <property type="protein sequence ID" value="SMY06847.1"/>
    <property type="molecule type" value="Genomic_DNA"/>
</dbReference>